<dbReference type="AlphaFoldDB" id="A0A371FT23"/>
<proteinExistence type="predicted"/>
<feature type="non-terminal residue" evidence="2">
    <location>
        <position position="1"/>
    </location>
</feature>
<dbReference type="Proteomes" id="UP000257109">
    <property type="component" value="Unassembled WGS sequence"/>
</dbReference>
<feature type="compositionally biased region" description="Basic and acidic residues" evidence="1">
    <location>
        <begin position="27"/>
        <end position="52"/>
    </location>
</feature>
<reference evidence="2" key="1">
    <citation type="submission" date="2018-05" db="EMBL/GenBank/DDBJ databases">
        <title>Draft genome of Mucuna pruriens seed.</title>
        <authorList>
            <person name="Nnadi N.E."/>
            <person name="Vos R."/>
            <person name="Hasami M.H."/>
            <person name="Devisetty U.K."/>
            <person name="Aguiy J.C."/>
        </authorList>
    </citation>
    <scope>NUCLEOTIDE SEQUENCE [LARGE SCALE GENOMIC DNA]</scope>
    <source>
        <strain evidence="2">JCA_2017</strain>
    </source>
</reference>
<dbReference type="EMBL" id="QJKJ01007911">
    <property type="protein sequence ID" value="RDX81497.1"/>
    <property type="molecule type" value="Genomic_DNA"/>
</dbReference>
<gene>
    <name evidence="2" type="ORF">CR513_37822</name>
</gene>
<evidence type="ECO:0000256" key="1">
    <source>
        <dbReference type="SAM" id="MobiDB-lite"/>
    </source>
</evidence>
<accession>A0A371FT23</accession>
<organism evidence="2 3">
    <name type="scientific">Mucuna pruriens</name>
    <name type="common">Velvet bean</name>
    <name type="synonym">Dolichos pruriens</name>
    <dbReference type="NCBI Taxonomy" id="157652"/>
    <lineage>
        <taxon>Eukaryota</taxon>
        <taxon>Viridiplantae</taxon>
        <taxon>Streptophyta</taxon>
        <taxon>Embryophyta</taxon>
        <taxon>Tracheophyta</taxon>
        <taxon>Spermatophyta</taxon>
        <taxon>Magnoliopsida</taxon>
        <taxon>eudicotyledons</taxon>
        <taxon>Gunneridae</taxon>
        <taxon>Pentapetalae</taxon>
        <taxon>rosids</taxon>
        <taxon>fabids</taxon>
        <taxon>Fabales</taxon>
        <taxon>Fabaceae</taxon>
        <taxon>Papilionoideae</taxon>
        <taxon>50 kb inversion clade</taxon>
        <taxon>NPAAA clade</taxon>
        <taxon>indigoferoid/millettioid clade</taxon>
        <taxon>Phaseoleae</taxon>
        <taxon>Mucuna</taxon>
    </lineage>
</organism>
<sequence>MDDLVHQTARVEAKKKRRLTLRKTYPRKGEAKKGQESKEGDSIPQGRKEERMLPSPTLASKCNNIKCFKNQIIIFTDPSSRFRSQQSSISDLDASRHLCSIIIDGGSNVNIVGSRLVEKLKLLTLAHPKPYKLQLLNSGEN</sequence>
<comment type="caution">
    <text evidence="2">The sequence shown here is derived from an EMBL/GenBank/DDBJ whole genome shotgun (WGS) entry which is preliminary data.</text>
</comment>
<protein>
    <submittedName>
        <fullName evidence="2">Uncharacterized protein</fullName>
    </submittedName>
</protein>
<evidence type="ECO:0000313" key="2">
    <source>
        <dbReference type="EMBL" id="RDX81497.1"/>
    </source>
</evidence>
<name>A0A371FT23_MUCPR</name>
<feature type="region of interest" description="Disordered" evidence="1">
    <location>
        <begin position="1"/>
        <end position="55"/>
    </location>
</feature>
<dbReference type="OrthoDB" id="1747743at2759"/>
<keyword evidence="3" id="KW-1185">Reference proteome</keyword>
<feature type="compositionally biased region" description="Basic residues" evidence="1">
    <location>
        <begin position="13"/>
        <end position="26"/>
    </location>
</feature>
<evidence type="ECO:0000313" key="3">
    <source>
        <dbReference type="Proteomes" id="UP000257109"/>
    </source>
</evidence>